<dbReference type="Proteomes" id="UP001141552">
    <property type="component" value="Unassembled WGS sequence"/>
</dbReference>
<feature type="transmembrane region" description="Helical" evidence="6">
    <location>
        <begin position="136"/>
        <end position="156"/>
    </location>
</feature>
<accession>A0A9Q0J693</accession>
<dbReference type="PANTHER" id="PTHR12290">
    <property type="entry name" value="CORNICHON-RELATED"/>
    <property type="match status" value="1"/>
</dbReference>
<feature type="transmembrane region" description="Helical" evidence="6">
    <location>
        <begin position="54"/>
        <end position="77"/>
    </location>
</feature>
<comment type="subcellular location">
    <subcellularLocation>
        <location evidence="1">Membrane</location>
        <topology evidence="1">Multi-pass membrane protein</topology>
    </subcellularLocation>
</comment>
<evidence type="ECO:0000256" key="4">
    <source>
        <dbReference type="ARBA" id="ARBA00022989"/>
    </source>
</evidence>
<feature type="transmembrane region" description="Helical" evidence="6">
    <location>
        <begin position="111"/>
        <end position="130"/>
    </location>
</feature>
<organism evidence="8 9">
    <name type="scientific">Turnera subulata</name>
    <dbReference type="NCBI Taxonomy" id="218843"/>
    <lineage>
        <taxon>Eukaryota</taxon>
        <taxon>Viridiplantae</taxon>
        <taxon>Streptophyta</taxon>
        <taxon>Embryophyta</taxon>
        <taxon>Tracheophyta</taxon>
        <taxon>Spermatophyta</taxon>
        <taxon>Magnoliopsida</taxon>
        <taxon>eudicotyledons</taxon>
        <taxon>Gunneridae</taxon>
        <taxon>Pentapetalae</taxon>
        <taxon>rosids</taxon>
        <taxon>fabids</taxon>
        <taxon>Malpighiales</taxon>
        <taxon>Passifloraceae</taxon>
        <taxon>Turnera</taxon>
    </lineage>
</organism>
<evidence type="ECO:0000256" key="7">
    <source>
        <dbReference type="SAM" id="SignalP"/>
    </source>
</evidence>
<keyword evidence="9" id="KW-1185">Reference proteome</keyword>
<dbReference type="GO" id="GO:0016192">
    <property type="term" value="P:vesicle-mediated transport"/>
    <property type="evidence" value="ECO:0007669"/>
    <property type="project" value="InterPro"/>
</dbReference>
<name>A0A9Q0J693_9ROSI</name>
<feature type="signal peptide" evidence="7">
    <location>
        <begin position="1"/>
        <end position="28"/>
    </location>
</feature>
<evidence type="ECO:0000313" key="9">
    <source>
        <dbReference type="Proteomes" id="UP001141552"/>
    </source>
</evidence>
<dbReference type="AlphaFoldDB" id="A0A9Q0J693"/>
<keyword evidence="3 6" id="KW-0812">Transmembrane</keyword>
<keyword evidence="5 6" id="KW-0472">Membrane</keyword>
<dbReference type="OrthoDB" id="434393at2759"/>
<evidence type="ECO:0000256" key="3">
    <source>
        <dbReference type="ARBA" id="ARBA00022692"/>
    </source>
</evidence>
<dbReference type="GO" id="GO:0016020">
    <property type="term" value="C:membrane"/>
    <property type="evidence" value="ECO:0007669"/>
    <property type="project" value="UniProtKB-SubCell"/>
</dbReference>
<evidence type="ECO:0000256" key="2">
    <source>
        <dbReference type="ARBA" id="ARBA00010095"/>
    </source>
</evidence>
<evidence type="ECO:0000256" key="5">
    <source>
        <dbReference type="ARBA" id="ARBA00023136"/>
    </source>
</evidence>
<keyword evidence="7" id="KW-0732">Signal</keyword>
<sequence length="162" mass="19067">MAWNLLLWILSLLMTLALLALLFHSLLCLTDLEVDHLNPFEAAARINKWVLPEFVLQGALCTLFLLTGHWIMFLLAVPVTSYHIMLFVKRQHLIDVTEVFRNLNFDKKYRLVKLGFYMVFFMVLIFRFVLHKNPGFPLNIFYGSFLLLVYRCGLYIQCCLFV</sequence>
<reference evidence="8" key="1">
    <citation type="submission" date="2022-02" db="EMBL/GenBank/DDBJ databases">
        <authorList>
            <person name="Henning P.M."/>
            <person name="McCubbin A.G."/>
            <person name="Shore J.S."/>
        </authorList>
    </citation>
    <scope>NUCLEOTIDE SEQUENCE</scope>
    <source>
        <strain evidence="8">F60SS</strain>
        <tissue evidence="8">Leaves</tissue>
    </source>
</reference>
<comment type="caution">
    <text evidence="8">The sequence shown here is derived from an EMBL/GenBank/DDBJ whole genome shotgun (WGS) entry which is preliminary data.</text>
</comment>
<comment type="similarity">
    <text evidence="2">Belongs to the cornichon family.</text>
</comment>
<protein>
    <submittedName>
        <fullName evidence="8">Uncharacterized protein</fullName>
    </submittedName>
</protein>
<dbReference type="SMART" id="SM01398">
    <property type="entry name" value="Cornichon"/>
    <property type="match status" value="1"/>
</dbReference>
<dbReference type="InterPro" id="IPR003377">
    <property type="entry name" value="Cornichon"/>
</dbReference>
<dbReference type="Pfam" id="PF03311">
    <property type="entry name" value="Cornichon"/>
    <property type="match status" value="1"/>
</dbReference>
<feature type="chain" id="PRO_5040111044" evidence="7">
    <location>
        <begin position="29"/>
        <end position="162"/>
    </location>
</feature>
<keyword evidence="4 6" id="KW-1133">Transmembrane helix</keyword>
<gene>
    <name evidence="8" type="ORF">Tsubulata_031630</name>
</gene>
<reference evidence="8" key="2">
    <citation type="journal article" date="2023" name="Plants (Basel)">
        <title>Annotation of the Turnera subulata (Passifloraceae) Draft Genome Reveals the S-Locus Evolved after the Divergence of Turneroideae from Passifloroideae in a Stepwise Manner.</title>
        <authorList>
            <person name="Henning P.M."/>
            <person name="Roalson E.H."/>
            <person name="Mir W."/>
            <person name="McCubbin A.G."/>
            <person name="Shore J.S."/>
        </authorList>
    </citation>
    <scope>NUCLEOTIDE SEQUENCE</scope>
    <source>
        <strain evidence="8">F60SS</strain>
    </source>
</reference>
<proteinExistence type="inferred from homology"/>
<evidence type="ECO:0000256" key="1">
    <source>
        <dbReference type="ARBA" id="ARBA00004141"/>
    </source>
</evidence>
<evidence type="ECO:0000256" key="6">
    <source>
        <dbReference type="SAM" id="Phobius"/>
    </source>
</evidence>
<evidence type="ECO:0000313" key="8">
    <source>
        <dbReference type="EMBL" id="KAJ4829577.1"/>
    </source>
</evidence>
<dbReference type="EMBL" id="JAKUCV010005861">
    <property type="protein sequence ID" value="KAJ4829577.1"/>
    <property type="molecule type" value="Genomic_DNA"/>
</dbReference>